<keyword evidence="13 17" id="KW-1015">Disulfide bond</keyword>
<evidence type="ECO:0000256" key="14">
    <source>
        <dbReference type="ARBA" id="ARBA00023284"/>
    </source>
</evidence>
<dbReference type="RefSeq" id="WP_149569205.1">
    <property type="nucleotide sequence ID" value="NZ_CP035807.1"/>
</dbReference>
<dbReference type="Proteomes" id="UP000323824">
    <property type="component" value="Chromosome"/>
</dbReference>
<evidence type="ECO:0000256" key="5">
    <source>
        <dbReference type="ARBA" id="ARBA00016895"/>
    </source>
</evidence>
<evidence type="ECO:0000256" key="12">
    <source>
        <dbReference type="ARBA" id="ARBA00023014"/>
    </source>
</evidence>
<evidence type="ECO:0000256" key="8">
    <source>
        <dbReference type="ARBA" id="ARBA00022723"/>
    </source>
</evidence>
<dbReference type="HAMAP" id="MF_02089">
    <property type="entry name" value="QueH"/>
    <property type="match status" value="1"/>
</dbReference>
<evidence type="ECO:0000313" key="18">
    <source>
        <dbReference type="EMBL" id="QEN05971.1"/>
    </source>
</evidence>
<keyword evidence="8 17" id="KW-0479">Metal-binding</keyword>
<sequence>MDVLLHVCCGPCAVGSIPKIEEHNVTLYFSNSNINSYEEFEKRYETAVTVSNYYKESIIKDKYEHNRWSEHIKGLEGEPEKGKRCLKCFEYSFIQSAKKAKELGIDNFTSTLTISPHKNSKIIMEIGERVAKEYGLNYVMVDFCKENGFKLSTDLSKELGLYRQKYCGCEYSIWF</sequence>
<dbReference type="OrthoDB" id="9801033at2"/>
<evidence type="ECO:0000256" key="15">
    <source>
        <dbReference type="ARBA" id="ARBA00031446"/>
    </source>
</evidence>
<keyword evidence="9 17" id="KW-0671">Queuosine biosynthesis</keyword>
<name>A0A5C1QEF8_9SPIO</name>
<comment type="pathway">
    <text evidence="2 17">tRNA modification; tRNA-queuosine biosynthesis.</text>
</comment>
<keyword evidence="10 17" id="KW-0560">Oxidoreductase</keyword>
<evidence type="ECO:0000256" key="13">
    <source>
        <dbReference type="ARBA" id="ARBA00023157"/>
    </source>
</evidence>
<dbReference type="PANTHER" id="PTHR36701:SF1">
    <property type="entry name" value="EPOXYQUEUOSINE REDUCTASE QUEH"/>
    <property type="match status" value="1"/>
</dbReference>
<evidence type="ECO:0000256" key="9">
    <source>
        <dbReference type="ARBA" id="ARBA00022785"/>
    </source>
</evidence>
<comment type="catalytic activity">
    <reaction evidence="16 17">
        <text>epoxyqueuosine(34) in tRNA + AH2 = queuosine(34) in tRNA + A + H2O</text>
        <dbReference type="Rhea" id="RHEA:32159"/>
        <dbReference type="Rhea" id="RHEA-COMP:18571"/>
        <dbReference type="Rhea" id="RHEA-COMP:18582"/>
        <dbReference type="ChEBI" id="CHEBI:13193"/>
        <dbReference type="ChEBI" id="CHEBI:15377"/>
        <dbReference type="ChEBI" id="CHEBI:17499"/>
        <dbReference type="ChEBI" id="CHEBI:194431"/>
        <dbReference type="ChEBI" id="CHEBI:194443"/>
        <dbReference type="EC" id="1.17.99.6"/>
    </reaction>
</comment>
<dbReference type="GO" id="GO:0008616">
    <property type="term" value="P:tRNA queuosine(34) biosynthetic process"/>
    <property type="evidence" value="ECO:0007669"/>
    <property type="project" value="UniProtKB-UniRule"/>
</dbReference>
<feature type="disulfide bond" description="Redox-active" evidence="17">
    <location>
        <begin position="167"/>
        <end position="169"/>
    </location>
</feature>
<keyword evidence="7 17" id="KW-0819">tRNA processing</keyword>
<accession>A0A5C1QEF8</accession>
<dbReference type="InterPro" id="IPR003828">
    <property type="entry name" value="QueH"/>
</dbReference>
<dbReference type="GO" id="GO:0046872">
    <property type="term" value="F:metal ion binding"/>
    <property type="evidence" value="ECO:0007669"/>
    <property type="project" value="UniProtKB-KW"/>
</dbReference>
<evidence type="ECO:0000313" key="19">
    <source>
        <dbReference type="Proteomes" id="UP000323824"/>
    </source>
</evidence>
<evidence type="ECO:0000256" key="2">
    <source>
        <dbReference type="ARBA" id="ARBA00004691"/>
    </source>
</evidence>
<reference evidence="18 19" key="1">
    <citation type="submission" date="2019-02" db="EMBL/GenBank/DDBJ databases">
        <authorList>
            <person name="Fomenkov A."/>
            <person name="Dubinina G."/>
            <person name="Grabovich M."/>
            <person name="Vincze T."/>
            <person name="Roberts R.J."/>
        </authorList>
    </citation>
    <scope>NUCLEOTIDE SEQUENCE [LARGE SCALE GENOMIC DNA]</scope>
    <source>
        <strain evidence="18 19">P</strain>
    </source>
</reference>
<feature type="binding site" evidence="17">
    <location>
        <position position="88"/>
    </location>
    <ligand>
        <name>[4Fe-4S] cluster</name>
        <dbReference type="ChEBI" id="CHEBI:49883"/>
    </ligand>
</feature>
<feature type="binding site" evidence="17">
    <location>
        <position position="85"/>
    </location>
    <ligand>
        <name>[4Fe-4S] cluster</name>
        <dbReference type="ChEBI" id="CHEBI:49883"/>
    </ligand>
</feature>
<keyword evidence="6 17" id="KW-0004">4Fe-4S</keyword>
<feature type="binding site" evidence="17">
    <location>
        <position position="9"/>
    </location>
    <ligand>
        <name>[4Fe-4S] cluster</name>
        <dbReference type="ChEBI" id="CHEBI:49883"/>
    </ligand>
</feature>
<keyword evidence="11 17" id="KW-0408">Iron</keyword>
<gene>
    <name evidence="17" type="primary">queH</name>
    <name evidence="18" type="ORF">EW093_15125</name>
</gene>
<evidence type="ECO:0000256" key="4">
    <source>
        <dbReference type="ARBA" id="ARBA00012622"/>
    </source>
</evidence>
<reference evidence="18 19" key="2">
    <citation type="submission" date="2019-09" db="EMBL/GenBank/DDBJ databases">
        <title>Complete Genome Sequence and Methylome Analysis of free living Spirochaetas.</title>
        <authorList>
            <person name="Leshcheva N."/>
            <person name="Mikheeva N."/>
        </authorList>
    </citation>
    <scope>NUCLEOTIDE SEQUENCE [LARGE SCALE GENOMIC DNA]</scope>
    <source>
        <strain evidence="18 19">P</strain>
    </source>
</reference>
<evidence type="ECO:0000256" key="16">
    <source>
        <dbReference type="ARBA" id="ARBA00047415"/>
    </source>
</evidence>
<feature type="binding site" evidence="17">
    <location>
        <position position="8"/>
    </location>
    <ligand>
        <name>[4Fe-4S] cluster</name>
        <dbReference type="ChEBI" id="CHEBI:49883"/>
    </ligand>
</feature>
<dbReference type="PANTHER" id="PTHR36701">
    <property type="entry name" value="EPOXYQUEUOSINE REDUCTASE QUEH"/>
    <property type="match status" value="1"/>
</dbReference>
<comment type="similarity">
    <text evidence="3 17">Belongs to the QueH family.</text>
</comment>
<organism evidence="18 19">
    <name type="scientific">Thiospirochaeta perfilievii</name>
    <dbReference type="NCBI Taxonomy" id="252967"/>
    <lineage>
        <taxon>Bacteria</taxon>
        <taxon>Pseudomonadati</taxon>
        <taxon>Spirochaetota</taxon>
        <taxon>Spirochaetia</taxon>
        <taxon>Spirochaetales</taxon>
        <taxon>Spirochaetaceae</taxon>
        <taxon>Thiospirochaeta</taxon>
    </lineage>
</organism>
<evidence type="ECO:0000256" key="11">
    <source>
        <dbReference type="ARBA" id="ARBA00023004"/>
    </source>
</evidence>
<dbReference type="EC" id="1.17.99.6" evidence="4 17"/>
<dbReference type="AlphaFoldDB" id="A0A5C1QEF8"/>
<dbReference type="GO" id="GO:0052693">
    <property type="term" value="F:epoxyqueuosine reductase activity"/>
    <property type="evidence" value="ECO:0007669"/>
    <property type="project" value="UniProtKB-UniRule"/>
</dbReference>
<evidence type="ECO:0000256" key="3">
    <source>
        <dbReference type="ARBA" id="ARBA00008207"/>
    </source>
</evidence>
<proteinExistence type="inferred from homology"/>
<keyword evidence="12 17" id="KW-0411">Iron-sulfur</keyword>
<keyword evidence="14 17" id="KW-0676">Redox-active center</keyword>
<protein>
    <recommendedName>
        <fullName evidence="5 17">Epoxyqueuosine reductase QueH</fullName>
        <ecNumber evidence="4 17">1.17.99.6</ecNumber>
    </recommendedName>
    <alternativeName>
        <fullName evidence="15 17">Queuosine biosynthesis protein QueH</fullName>
    </alternativeName>
</protein>
<evidence type="ECO:0000256" key="6">
    <source>
        <dbReference type="ARBA" id="ARBA00022485"/>
    </source>
</evidence>
<evidence type="ECO:0000256" key="10">
    <source>
        <dbReference type="ARBA" id="ARBA00023002"/>
    </source>
</evidence>
<evidence type="ECO:0000256" key="17">
    <source>
        <dbReference type="HAMAP-Rule" id="MF_02089"/>
    </source>
</evidence>
<evidence type="ECO:0000256" key="7">
    <source>
        <dbReference type="ARBA" id="ARBA00022694"/>
    </source>
</evidence>
<dbReference type="Pfam" id="PF02677">
    <property type="entry name" value="QueH"/>
    <property type="match status" value="1"/>
</dbReference>
<dbReference type="UniPathway" id="UPA00392"/>
<keyword evidence="19" id="KW-1185">Reference proteome</keyword>
<dbReference type="KEGG" id="sper:EW093_15125"/>
<dbReference type="EMBL" id="CP035807">
    <property type="protein sequence ID" value="QEN05971.1"/>
    <property type="molecule type" value="Genomic_DNA"/>
</dbReference>
<dbReference type="GO" id="GO:0051539">
    <property type="term" value="F:4 iron, 4 sulfur cluster binding"/>
    <property type="evidence" value="ECO:0007669"/>
    <property type="project" value="UniProtKB-UniRule"/>
</dbReference>
<evidence type="ECO:0000256" key="1">
    <source>
        <dbReference type="ARBA" id="ARBA00002268"/>
    </source>
</evidence>
<comment type="function">
    <text evidence="1 17">Catalyzes the conversion of epoxyqueuosine (oQ) to queuosine (Q), which is a hypermodified base found in the wobble positions of tRNA(Asp), tRNA(Asn), tRNA(His) and tRNA(Tyr).</text>
</comment>